<reference evidence="1 2" key="1">
    <citation type="submission" date="2021-06" db="EMBL/GenBank/DDBJ databases">
        <title>Caerostris extrusa draft genome.</title>
        <authorList>
            <person name="Kono N."/>
            <person name="Arakawa K."/>
        </authorList>
    </citation>
    <scope>NUCLEOTIDE SEQUENCE [LARGE SCALE GENOMIC DNA]</scope>
</reference>
<comment type="caution">
    <text evidence="1">The sequence shown here is derived from an EMBL/GenBank/DDBJ whole genome shotgun (WGS) entry which is preliminary data.</text>
</comment>
<dbReference type="EMBL" id="BPLR01004930">
    <property type="protein sequence ID" value="GIX98567.1"/>
    <property type="molecule type" value="Genomic_DNA"/>
</dbReference>
<dbReference type="AlphaFoldDB" id="A0AAV4PLZ0"/>
<sequence length="175" mass="20002">MVPVGIFYHLLRDRQLATKSYISKRIFRNFFDYYRQEQRDSVIGWKAEPATEGLFIRCRGGERKPSSSAGLLIVSSGMFSAGGGSTKTTSKSNTFPVSMEEVQRHSHLLEYVLYVALFHLQKYRIHLDLKVSIPFLGCIAHRIFCYICHNFQVIKARAQTVDFESAGKFIVAQNL</sequence>
<protein>
    <recommendedName>
        <fullName evidence="3">Maturase K</fullName>
    </recommendedName>
</protein>
<name>A0AAV4PLZ0_CAEEX</name>
<dbReference type="Proteomes" id="UP001054945">
    <property type="component" value="Unassembled WGS sequence"/>
</dbReference>
<evidence type="ECO:0000313" key="1">
    <source>
        <dbReference type="EMBL" id="GIX98567.1"/>
    </source>
</evidence>
<evidence type="ECO:0000313" key="2">
    <source>
        <dbReference type="Proteomes" id="UP001054945"/>
    </source>
</evidence>
<proteinExistence type="predicted"/>
<evidence type="ECO:0008006" key="3">
    <source>
        <dbReference type="Google" id="ProtNLM"/>
    </source>
</evidence>
<accession>A0AAV4PLZ0</accession>
<gene>
    <name evidence="1" type="ORF">CEXT_803571</name>
</gene>
<keyword evidence="2" id="KW-1185">Reference proteome</keyword>
<organism evidence="1 2">
    <name type="scientific">Caerostris extrusa</name>
    <name type="common">Bark spider</name>
    <name type="synonym">Caerostris bankana</name>
    <dbReference type="NCBI Taxonomy" id="172846"/>
    <lineage>
        <taxon>Eukaryota</taxon>
        <taxon>Metazoa</taxon>
        <taxon>Ecdysozoa</taxon>
        <taxon>Arthropoda</taxon>
        <taxon>Chelicerata</taxon>
        <taxon>Arachnida</taxon>
        <taxon>Araneae</taxon>
        <taxon>Araneomorphae</taxon>
        <taxon>Entelegynae</taxon>
        <taxon>Araneoidea</taxon>
        <taxon>Araneidae</taxon>
        <taxon>Caerostris</taxon>
    </lineage>
</organism>